<evidence type="ECO:0000256" key="3">
    <source>
        <dbReference type="ARBA" id="ARBA00023136"/>
    </source>
</evidence>
<keyword evidence="3 4" id="KW-0472">Membrane</keyword>
<dbReference type="PANTHER" id="PTHR23531">
    <property type="entry name" value="QUINOLENE RESISTANCE PROTEIN NORA"/>
    <property type="match status" value="1"/>
</dbReference>
<dbReference type="RefSeq" id="WP_219427143.1">
    <property type="nucleotide sequence ID" value="NZ_JAHXRD010000001.1"/>
</dbReference>
<evidence type="ECO:0000256" key="2">
    <source>
        <dbReference type="ARBA" id="ARBA00022989"/>
    </source>
</evidence>
<feature type="transmembrane region" description="Helical" evidence="4">
    <location>
        <begin position="180"/>
        <end position="201"/>
    </location>
</feature>
<feature type="transmembrane region" description="Helical" evidence="4">
    <location>
        <begin position="245"/>
        <end position="261"/>
    </location>
</feature>
<feature type="transmembrane region" description="Helical" evidence="4">
    <location>
        <begin position="336"/>
        <end position="355"/>
    </location>
</feature>
<feature type="transmembrane region" description="Helical" evidence="4">
    <location>
        <begin position="222"/>
        <end position="239"/>
    </location>
</feature>
<sequence length="391" mass="44634">MDTQNTPVHINLWHREFWMLSLSNLFLCMAVYMLIPVVPGWLIKVRHITHWHVALAFASFGIGLFSLGEVCRYLVEKYRRNRVCMLCIGIVMVCIYALSFVEKYESGWLFWIIIGLCFLLGAMFGLSQMILSSTLIIDVCESFRRTEANYAASWFSRFALTFGPIFGLFISNLFGLKGFVIGSALCCLVSMVLIYMVKFPFKAPEEGLSIFSLDRFFLPQGKYLFVNLILVSMVLGIFLSLVHSITFYGMMAVGFFVALLAQKFAFANANLKSETITGLLTIAMAILMFLTRKDSSVNLLIPAFIGFGVSLIASRFQLFFIKLSKHCQRGTSQSSYFLASELGLSIGLSLGWSYLFNKEFMALWVMFTLVLMAFLYYNCFVHHWYMENKNR</sequence>
<keyword evidence="2 4" id="KW-1133">Transmembrane helix</keyword>
<dbReference type="InterPro" id="IPR052714">
    <property type="entry name" value="MFS_Exporter"/>
</dbReference>
<reference evidence="5" key="1">
    <citation type="submission" date="2021-07" db="EMBL/GenBank/DDBJ databases">
        <title>Genomic diversity and antimicrobial resistance of Prevotella spp. isolated from chronic lung disease airways.</title>
        <authorList>
            <person name="Webb K.A."/>
            <person name="Olagoke O.S."/>
            <person name="Baird T."/>
            <person name="Neill J."/>
            <person name="Pham A."/>
            <person name="Wells T.J."/>
            <person name="Ramsay K.A."/>
            <person name="Bell S.C."/>
            <person name="Sarovich D.S."/>
            <person name="Price E.P."/>
        </authorList>
    </citation>
    <scope>NUCLEOTIDE SEQUENCE</scope>
    <source>
        <strain evidence="5">SCHI0047.S.3</strain>
    </source>
</reference>
<gene>
    <name evidence="5" type="ORF">KZY68_00690</name>
</gene>
<feature type="transmembrane region" description="Helical" evidence="4">
    <location>
        <begin position="49"/>
        <end position="71"/>
    </location>
</feature>
<feature type="transmembrane region" description="Helical" evidence="4">
    <location>
        <begin position="273"/>
        <end position="291"/>
    </location>
</feature>
<feature type="transmembrane region" description="Helical" evidence="4">
    <location>
        <begin position="107"/>
        <end position="126"/>
    </location>
</feature>
<dbReference type="PANTHER" id="PTHR23531:SF1">
    <property type="entry name" value="QUINOLENE RESISTANCE PROTEIN NORA"/>
    <property type="match status" value="1"/>
</dbReference>
<evidence type="ECO:0000313" key="5">
    <source>
        <dbReference type="EMBL" id="MBW4864556.1"/>
    </source>
</evidence>
<dbReference type="GO" id="GO:0022857">
    <property type="term" value="F:transmembrane transporter activity"/>
    <property type="evidence" value="ECO:0007669"/>
    <property type="project" value="InterPro"/>
</dbReference>
<feature type="transmembrane region" description="Helical" evidence="4">
    <location>
        <begin position="297"/>
        <end position="316"/>
    </location>
</feature>
<feature type="transmembrane region" description="Helical" evidence="4">
    <location>
        <begin position="21"/>
        <end position="43"/>
    </location>
</feature>
<organism evidence="5 6">
    <name type="scientific">Segatella salivae</name>
    <dbReference type="NCBI Taxonomy" id="228604"/>
    <lineage>
        <taxon>Bacteria</taxon>
        <taxon>Pseudomonadati</taxon>
        <taxon>Bacteroidota</taxon>
        <taxon>Bacteroidia</taxon>
        <taxon>Bacteroidales</taxon>
        <taxon>Prevotellaceae</taxon>
        <taxon>Segatella</taxon>
    </lineage>
</organism>
<feature type="transmembrane region" description="Helical" evidence="4">
    <location>
        <begin position="361"/>
        <end position="381"/>
    </location>
</feature>
<feature type="transmembrane region" description="Helical" evidence="4">
    <location>
        <begin position="154"/>
        <end position="174"/>
    </location>
</feature>
<comment type="caution">
    <text evidence="5">The sequence shown here is derived from an EMBL/GenBank/DDBJ whole genome shotgun (WGS) entry which is preliminary data.</text>
</comment>
<name>A0AAW4NPQ0_9BACT</name>
<dbReference type="Proteomes" id="UP001196873">
    <property type="component" value="Unassembled WGS sequence"/>
</dbReference>
<protein>
    <submittedName>
        <fullName evidence="5">MFS transporter</fullName>
    </submittedName>
</protein>
<dbReference type="AlphaFoldDB" id="A0AAW4NPQ0"/>
<feature type="transmembrane region" description="Helical" evidence="4">
    <location>
        <begin position="83"/>
        <end position="101"/>
    </location>
</feature>
<evidence type="ECO:0000313" key="6">
    <source>
        <dbReference type="Proteomes" id="UP001196873"/>
    </source>
</evidence>
<proteinExistence type="predicted"/>
<evidence type="ECO:0000256" key="4">
    <source>
        <dbReference type="SAM" id="Phobius"/>
    </source>
</evidence>
<dbReference type="EMBL" id="JAHXRF010000001">
    <property type="protein sequence ID" value="MBW4864556.1"/>
    <property type="molecule type" value="Genomic_DNA"/>
</dbReference>
<dbReference type="Pfam" id="PF07690">
    <property type="entry name" value="MFS_1"/>
    <property type="match status" value="1"/>
</dbReference>
<evidence type="ECO:0000256" key="1">
    <source>
        <dbReference type="ARBA" id="ARBA00022692"/>
    </source>
</evidence>
<dbReference type="InterPro" id="IPR011701">
    <property type="entry name" value="MFS"/>
</dbReference>
<keyword evidence="1 4" id="KW-0812">Transmembrane</keyword>
<accession>A0AAW4NPQ0</accession>